<dbReference type="AlphaFoldDB" id="A0A1I7S5B9"/>
<sequence length="224" mass="24062">MRGRNRCWVAIDAGSQSMEFSLAPYFAQCKAAGVVSATCTKILFRVTIGGTEYKTKTISFSFDKLITVPTTIYDAKFKDKGEADLPEISINFGGDNNFTIGKLNLQNYGDDKHEKLEVLVKDGAPEDEIILGKNFLSDYCIGLKSNDEQNKFEIWLAPITEKGNDPQWEEYDDGNGGGGQGGGGGGGKGGKGDEKGKGAFTASCSVLLNVLSASILAFFARLAQ</sequence>
<keyword evidence="2" id="KW-0472">Membrane</keyword>
<evidence type="ECO:0000256" key="1">
    <source>
        <dbReference type="SAM" id="MobiDB-lite"/>
    </source>
</evidence>
<evidence type="ECO:0000256" key="2">
    <source>
        <dbReference type="SAM" id="Phobius"/>
    </source>
</evidence>
<evidence type="ECO:0000313" key="3">
    <source>
        <dbReference type="Proteomes" id="UP000095284"/>
    </source>
</evidence>
<accession>A0A1I7S5B9</accession>
<dbReference type="Proteomes" id="UP000095284">
    <property type="component" value="Unplaced"/>
</dbReference>
<proteinExistence type="predicted"/>
<protein>
    <submittedName>
        <fullName evidence="4">Peptidase A1 domain-containing protein</fullName>
    </submittedName>
</protein>
<feature type="compositionally biased region" description="Gly residues" evidence="1">
    <location>
        <begin position="174"/>
        <end position="189"/>
    </location>
</feature>
<reference evidence="4" key="1">
    <citation type="submission" date="2016-11" db="UniProtKB">
        <authorList>
            <consortium name="WormBaseParasite"/>
        </authorList>
    </citation>
    <scope>IDENTIFICATION</scope>
</reference>
<dbReference type="WBParaSite" id="BXY_0820400.1">
    <property type="protein sequence ID" value="BXY_0820400.1"/>
    <property type="gene ID" value="BXY_0820400"/>
</dbReference>
<feature type="transmembrane region" description="Helical" evidence="2">
    <location>
        <begin position="198"/>
        <end position="220"/>
    </location>
</feature>
<evidence type="ECO:0000313" key="4">
    <source>
        <dbReference type="WBParaSite" id="BXY_0820400.1"/>
    </source>
</evidence>
<organism evidence="3 4">
    <name type="scientific">Bursaphelenchus xylophilus</name>
    <name type="common">Pinewood nematode worm</name>
    <name type="synonym">Aphelenchoides xylophilus</name>
    <dbReference type="NCBI Taxonomy" id="6326"/>
    <lineage>
        <taxon>Eukaryota</taxon>
        <taxon>Metazoa</taxon>
        <taxon>Ecdysozoa</taxon>
        <taxon>Nematoda</taxon>
        <taxon>Chromadorea</taxon>
        <taxon>Rhabditida</taxon>
        <taxon>Tylenchina</taxon>
        <taxon>Tylenchomorpha</taxon>
        <taxon>Aphelenchoidea</taxon>
        <taxon>Aphelenchoididae</taxon>
        <taxon>Bursaphelenchus</taxon>
    </lineage>
</organism>
<feature type="region of interest" description="Disordered" evidence="1">
    <location>
        <begin position="163"/>
        <end position="193"/>
    </location>
</feature>
<name>A0A1I7S5B9_BURXY</name>
<keyword evidence="2" id="KW-1133">Transmembrane helix</keyword>
<keyword evidence="2" id="KW-0812">Transmembrane</keyword>